<dbReference type="InterPro" id="IPR050640">
    <property type="entry name" value="Bact_2-comp_sensor_kinase"/>
</dbReference>
<comment type="caution">
    <text evidence="3">The sequence shown here is derived from an EMBL/GenBank/DDBJ whole genome shotgun (WGS) entry which is preliminary data.</text>
</comment>
<dbReference type="PANTHER" id="PTHR34220">
    <property type="entry name" value="SENSOR HISTIDINE KINASE YPDA"/>
    <property type="match status" value="1"/>
</dbReference>
<gene>
    <name evidence="3" type="ORF">BXY41_103427</name>
</gene>
<evidence type="ECO:0000313" key="4">
    <source>
        <dbReference type="Proteomes" id="UP000237749"/>
    </source>
</evidence>
<keyword evidence="4" id="KW-1185">Reference proteome</keyword>
<dbReference type="PANTHER" id="PTHR34220:SF7">
    <property type="entry name" value="SENSOR HISTIDINE KINASE YPDA"/>
    <property type="match status" value="1"/>
</dbReference>
<dbReference type="GO" id="GO:0016020">
    <property type="term" value="C:membrane"/>
    <property type="evidence" value="ECO:0007669"/>
    <property type="project" value="InterPro"/>
</dbReference>
<dbReference type="GO" id="GO:0000155">
    <property type="term" value="F:phosphorelay sensor kinase activity"/>
    <property type="evidence" value="ECO:0007669"/>
    <property type="project" value="InterPro"/>
</dbReference>
<dbReference type="Pfam" id="PF00672">
    <property type="entry name" value="HAMP"/>
    <property type="match status" value="1"/>
</dbReference>
<protein>
    <submittedName>
        <fullName evidence="3">Two-component system sensor histidine kinase YesM</fullName>
    </submittedName>
</protein>
<feature type="transmembrane region" description="Helical" evidence="1">
    <location>
        <begin position="26"/>
        <end position="50"/>
    </location>
</feature>
<keyword evidence="3" id="KW-0418">Kinase</keyword>
<keyword evidence="1" id="KW-0472">Membrane</keyword>
<dbReference type="SUPFAM" id="SSF158472">
    <property type="entry name" value="HAMP domain-like"/>
    <property type="match status" value="1"/>
</dbReference>
<evidence type="ECO:0000256" key="1">
    <source>
        <dbReference type="SAM" id="Phobius"/>
    </source>
</evidence>
<sequence>MNVFGIIKLFGKHNGKRNHRVSLKNMIPGLFLGIMIPLAVILVIYSSYIARSVEVSSSHSSRSQLEIFKSHLESTMKATERVMSGMVSGNAQFQSFSVELMLNDMYNQSYNVQQILKSNLTANENLYTMAIYSPVNNWYTGEYNAYYEITATQRIQAQKNLEPEIKRLINQGDFDLSKWFFHSVGGRDYLLRGMNYRTVYCIAVIDLERLNTIAVQNYHMNGTLIFGNGKTVIYPDLKLGLSPDEIQKAGDSYLITDAVRKYLVVSEQAGYITLIYARPYDGILNEMTLFHIIVLICAAMAVVAVPFVSIWLWKLVVNPISHLTRTIEAIRSGDFSAHVDTYAVEEFRQVNDMLNQMIDEISELKIASYEKELEKQNTEYQLLQSQIRPHFYLNCLKNIYGMAESGQNKEIQQIILHLSSYLRYIFTISKDCVPLQKELEVCKNYADLFSLNQHQDIEFSLTYDAVLTNIPIPPVSLLTFIENSIHYGFVPGQKLKLVLKVSRIVTAERVLIHIIAADNGPGFTRSVINSIDKEEMMIDGKGKKHVGIYNVLKRFRLRYGDDFAAAFRNRDGALVELFFPYTEGEDL</sequence>
<dbReference type="InterPro" id="IPR003660">
    <property type="entry name" value="HAMP_dom"/>
</dbReference>
<reference evidence="3 4" key="1">
    <citation type="submission" date="2018-02" db="EMBL/GenBank/DDBJ databases">
        <title>Genomic Encyclopedia of Archaeal and Bacterial Type Strains, Phase II (KMG-II): from individual species to whole genera.</title>
        <authorList>
            <person name="Goeker M."/>
        </authorList>
    </citation>
    <scope>NUCLEOTIDE SEQUENCE [LARGE SCALE GENOMIC DNA]</scope>
    <source>
        <strain evidence="3 4">DSM 3808</strain>
    </source>
</reference>
<dbReference type="EMBL" id="PTJA01000003">
    <property type="protein sequence ID" value="PPK82211.1"/>
    <property type="molecule type" value="Genomic_DNA"/>
</dbReference>
<evidence type="ECO:0000313" key="3">
    <source>
        <dbReference type="EMBL" id="PPK82211.1"/>
    </source>
</evidence>
<dbReference type="PROSITE" id="PS50885">
    <property type="entry name" value="HAMP"/>
    <property type="match status" value="1"/>
</dbReference>
<dbReference type="Proteomes" id="UP000237749">
    <property type="component" value="Unassembled WGS sequence"/>
</dbReference>
<dbReference type="InterPro" id="IPR010559">
    <property type="entry name" value="Sig_transdc_His_kin_internal"/>
</dbReference>
<keyword evidence="3" id="KW-0808">Transferase</keyword>
<keyword evidence="1" id="KW-1133">Transmembrane helix</keyword>
<keyword evidence="1" id="KW-0812">Transmembrane</keyword>
<dbReference type="Pfam" id="PF06580">
    <property type="entry name" value="His_kinase"/>
    <property type="match status" value="1"/>
</dbReference>
<dbReference type="CDD" id="cd06225">
    <property type="entry name" value="HAMP"/>
    <property type="match status" value="1"/>
</dbReference>
<evidence type="ECO:0000259" key="2">
    <source>
        <dbReference type="PROSITE" id="PS50885"/>
    </source>
</evidence>
<accession>A0A2S6HW87</accession>
<name>A0A2S6HW87_9FIRM</name>
<feature type="transmembrane region" description="Helical" evidence="1">
    <location>
        <begin position="288"/>
        <end position="313"/>
    </location>
</feature>
<dbReference type="AlphaFoldDB" id="A0A2S6HW87"/>
<organism evidence="3 4">
    <name type="scientific">Lacrimispora xylanisolvens</name>
    <dbReference type="NCBI Taxonomy" id="384636"/>
    <lineage>
        <taxon>Bacteria</taxon>
        <taxon>Bacillati</taxon>
        <taxon>Bacillota</taxon>
        <taxon>Clostridia</taxon>
        <taxon>Lachnospirales</taxon>
        <taxon>Lachnospiraceae</taxon>
        <taxon>Lacrimispora</taxon>
    </lineage>
</organism>
<dbReference type="SMART" id="SM00304">
    <property type="entry name" value="HAMP"/>
    <property type="match status" value="1"/>
</dbReference>
<feature type="domain" description="HAMP" evidence="2">
    <location>
        <begin position="314"/>
        <end position="366"/>
    </location>
</feature>
<dbReference type="Gene3D" id="6.10.340.10">
    <property type="match status" value="1"/>
</dbReference>
<proteinExistence type="predicted"/>